<evidence type="ECO:0000313" key="3">
    <source>
        <dbReference type="Proteomes" id="UP000244005"/>
    </source>
</evidence>
<keyword evidence="1" id="KW-0812">Transmembrane</keyword>
<evidence type="ECO:0000313" key="2">
    <source>
        <dbReference type="EMBL" id="PTQ41094.1"/>
    </source>
</evidence>
<dbReference type="OrthoDB" id="1934533at2759"/>
<evidence type="ECO:0000256" key="1">
    <source>
        <dbReference type="SAM" id="Phobius"/>
    </source>
</evidence>
<organism evidence="2 3">
    <name type="scientific">Marchantia polymorpha</name>
    <name type="common">Common liverwort</name>
    <name type="synonym">Marchantia aquatica</name>
    <dbReference type="NCBI Taxonomy" id="3197"/>
    <lineage>
        <taxon>Eukaryota</taxon>
        <taxon>Viridiplantae</taxon>
        <taxon>Streptophyta</taxon>
        <taxon>Embryophyta</taxon>
        <taxon>Marchantiophyta</taxon>
        <taxon>Marchantiopsida</taxon>
        <taxon>Marchantiidae</taxon>
        <taxon>Marchantiales</taxon>
        <taxon>Marchantiaceae</taxon>
        <taxon>Marchantia</taxon>
    </lineage>
</organism>
<sequence length="104" mass="11590">MGLMGSIEEFGDWVRNIHHEDDGDKQWGGHGEILFWIFVLLAHVGLVVYASWRLAERHTEATGCSVMVPVKVDAALPTSSASGEFELSTTMTNRKKGRGIPFFR</sequence>
<accession>A0A2R6X4R6</accession>
<dbReference type="EMBL" id="KZ772708">
    <property type="protein sequence ID" value="PTQ41094.1"/>
    <property type="molecule type" value="Genomic_DNA"/>
</dbReference>
<feature type="transmembrane region" description="Helical" evidence="1">
    <location>
        <begin position="33"/>
        <end position="52"/>
    </location>
</feature>
<keyword evidence="1" id="KW-1133">Transmembrane helix</keyword>
<proteinExistence type="predicted"/>
<keyword evidence="1" id="KW-0472">Membrane</keyword>
<reference evidence="3" key="1">
    <citation type="journal article" date="2017" name="Cell">
        <title>Insights into land plant evolution garnered from the Marchantia polymorpha genome.</title>
        <authorList>
            <person name="Bowman J.L."/>
            <person name="Kohchi T."/>
            <person name="Yamato K.T."/>
            <person name="Jenkins J."/>
            <person name="Shu S."/>
            <person name="Ishizaki K."/>
            <person name="Yamaoka S."/>
            <person name="Nishihama R."/>
            <person name="Nakamura Y."/>
            <person name="Berger F."/>
            <person name="Adam C."/>
            <person name="Aki S.S."/>
            <person name="Althoff F."/>
            <person name="Araki T."/>
            <person name="Arteaga-Vazquez M.A."/>
            <person name="Balasubrmanian S."/>
            <person name="Barry K."/>
            <person name="Bauer D."/>
            <person name="Boehm C.R."/>
            <person name="Briginshaw L."/>
            <person name="Caballero-Perez J."/>
            <person name="Catarino B."/>
            <person name="Chen F."/>
            <person name="Chiyoda S."/>
            <person name="Chovatia M."/>
            <person name="Davies K.M."/>
            <person name="Delmans M."/>
            <person name="Demura T."/>
            <person name="Dierschke T."/>
            <person name="Dolan L."/>
            <person name="Dorantes-Acosta A.E."/>
            <person name="Eklund D.M."/>
            <person name="Florent S.N."/>
            <person name="Flores-Sandoval E."/>
            <person name="Fujiyama A."/>
            <person name="Fukuzawa H."/>
            <person name="Galik B."/>
            <person name="Grimanelli D."/>
            <person name="Grimwood J."/>
            <person name="Grossniklaus U."/>
            <person name="Hamada T."/>
            <person name="Haseloff J."/>
            <person name="Hetherington A.J."/>
            <person name="Higo A."/>
            <person name="Hirakawa Y."/>
            <person name="Hundley H.N."/>
            <person name="Ikeda Y."/>
            <person name="Inoue K."/>
            <person name="Inoue S.I."/>
            <person name="Ishida S."/>
            <person name="Jia Q."/>
            <person name="Kakita M."/>
            <person name="Kanazawa T."/>
            <person name="Kawai Y."/>
            <person name="Kawashima T."/>
            <person name="Kennedy M."/>
            <person name="Kinose K."/>
            <person name="Kinoshita T."/>
            <person name="Kohara Y."/>
            <person name="Koide E."/>
            <person name="Komatsu K."/>
            <person name="Kopischke S."/>
            <person name="Kubo M."/>
            <person name="Kyozuka J."/>
            <person name="Lagercrantz U."/>
            <person name="Lin S.S."/>
            <person name="Lindquist E."/>
            <person name="Lipzen A.M."/>
            <person name="Lu C.W."/>
            <person name="De Luna E."/>
            <person name="Martienssen R.A."/>
            <person name="Minamino N."/>
            <person name="Mizutani M."/>
            <person name="Mizutani M."/>
            <person name="Mochizuki N."/>
            <person name="Monte I."/>
            <person name="Mosher R."/>
            <person name="Nagasaki H."/>
            <person name="Nakagami H."/>
            <person name="Naramoto S."/>
            <person name="Nishitani K."/>
            <person name="Ohtani M."/>
            <person name="Okamoto T."/>
            <person name="Okumura M."/>
            <person name="Phillips J."/>
            <person name="Pollak B."/>
            <person name="Reinders A."/>
            <person name="Rovekamp M."/>
            <person name="Sano R."/>
            <person name="Sawa S."/>
            <person name="Schmid M.W."/>
            <person name="Shirakawa M."/>
            <person name="Solano R."/>
            <person name="Spunde A."/>
            <person name="Suetsugu N."/>
            <person name="Sugano S."/>
            <person name="Sugiyama A."/>
            <person name="Sun R."/>
            <person name="Suzuki Y."/>
            <person name="Takenaka M."/>
            <person name="Takezawa D."/>
            <person name="Tomogane H."/>
            <person name="Tsuzuki M."/>
            <person name="Ueda T."/>
            <person name="Umeda M."/>
            <person name="Ward J.M."/>
            <person name="Watanabe Y."/>
            <person name="Yazaki K."/>
            <person name="Yokoyama R."/>
            <person name="Yoshitake Y."/>
            <person name="Yotsui I."/>
            <person name="Zachgo S."/>
            <person name="Schmutz J."/>
        </authorList>
    </citation>
    <scope>NUCLEOTIDE SEQUENCE [LARGE SCALE GENOMIC DNA]</scope>
    <source>
        <strain evidence="3">Tak-1</strain>
    </source>
</reference>
<keyword evidence="3" id="KW-1185">Reference proteome</keyword>
<gene>
    <name evidence="2" type="ORF">MARPO_0036s0079</name>
</gene>
<dbReference type="AlphaFoldDB" id="A0A2R6X4R6"/>
<dbReference type="Proteomes" id="UP000244005">
    <property type="component" value="Unassembled WGS sequence"/>
</dbReference>
<dbReference type="Gramene" id="Mp1g08360.1">
    <property type="protein sequence ID" value="Mp1g08360.1.cds1"/>
    <property type="gene ID" value="Mp1g08360"/>
</dbReference>
<protein>
    <submittedName>
        <fullName evidence="2">Uncharacterized protein</fullName>
    </submittedName>
</protein>
<name>A0A2R6X4R6_MARPO</name>